<dbReference type="Pfam" id="PF07690">
    <property type="entry name" value="MFS_1"/>
    <property type="match status" value="1"/>
</dbReference>
<dbReference type="Proteomes" id="UP000717515">
    <property type="component" value="Unassembled WGS sequence"/>
</dbReference>
<proteinExistence type="predicted"/>
<keyword evidence="2" id="KW-0547">Nucleotide-binding</keyword>
<reference evidence="7" key="1">
    <citation type="submission" date="2021-07" db="EMBL/GenBank/DDBJ databases">
        <title>Draft genome of Mortierella alpina, strain LL118, isolated from an aspen leaf litter sample.</title>
        <authorList>
            <person name="Yang S."/>
            <person name="Vinatzer B.A."/>
        </authorList>
    </citation>
    <scope>NUCLEOTIDE SEQUENCE</scope>
    <source>
        <strain evidence="7">LL118</strain>
    </source>
</reference>
<evidence type="ECO:0000313" key="7">
    <source>
        <dbReference type="EMBL" id="KAG9321681.1"/>
    </source>
</evidence>
<feature type="transmembrane region" description="Helical" evidence="4">
    <location>
        <begin position="489"/>
        <end position="511"/>
    </location>
</feature>
<dbReference type="CDD" id="cd18799">
    <property type="entry name" value="SF2_C_EcoAI-like"/>
    <property type="match status" value="1"/>
</dbReference>
<feature type="transmembrane region" description="Helical" evidence="4">
    <location>
        <begin position="83"/>
        <end position="103"/>
    </location>
</feature>
<keyword evidence="4" id="KW-0812">Transmembrane</keyword>
<evidence type="ECO:0000259" key="6">
    <source>
        <dbReference type="PROSITE" id="PS51194"/>
    </source>
</evidence>
<comment type="caution">
    <text evidence="7">The sequence shown here is derived from an EMBL/GenBank/DDBJ whole genome shotgun (WGS) entry which is preliminary data.</text>
</comment>
<dbReference type="InterPro" id="IPR036259">
    <property type="entry name" value="MFS_trans_sf"/>
</dbReference>
<feature type="transmembrane region" description="Helical" evidence="4">
    <location>
        <begin position="156"/>
        <end position="176"/>
    </location>
</feature>
<feature type="transmembrane region" description="Helical" evidence="4">
    <location>
        <begin position="299"/>
        <end position="321"/>
    </location>
</feature>
<sequence>MSNGRIDYQPLKSEALESPSYHRSPDHRLSEDDDGQDYHTTEIQELVSPSEREFIDHHQRLQRQDASNDSQDSHSLDEAAQKAIRMQAFFCAAMLGISSHYTMHMTGPLKDVLKENMGISNTQFSLLQSSLTLFPTIIPLLGGILVERYGTGPSSIVFTSIVILGQVIVILGCWTYSVKVMIVGYCLFGLGAAPITIIQETIWVRYFKKRGLALVLALGMTSGKLAGFLALATSVPLTTLQPFAFVTPFVVSLFISIVAWAMNILFLMLLKKPKEGTDTMTKITILLKAKRTHLGWREVYGFSNMFWTLLTISFLVGASWNPFMHQASNIVKHHYGVDDEQAAWVASIILAVPLIIYPFLGTFIDHAGQRAWLLLVTAGLLICTHLLLLIPYASMPIPPTIPMLLFALSLSLGTLSIVTSMPVLTKHVPTGLGLHRSIDNIGATLFGTIAGMLQDANATESEAEGIFDRLFHHFFPKEVDLAQQEREDIHLLGMFLVVAILTFVACSIFVWGDYKWTDGEGGKTGLVNGIYGKSGSARKRKSRSRWNRRRRSHEVLEAMTMEPIFELADASDAEEVSMTEISSSATAVASNGQVSTSLDPGLSYESAAVNSRPFDALHQAPVPYSNRRDDTASDEDDSGEDESQDEGEDERFGVRIDSGEDEVPRFKKAQAHFWIMTWSVLLLTTWAVFGVGNWRSFATETAVAVKEPLTRAAAAATRYKDPGDTVITTLSQTTSKVSRTRSKVPKSLAQQDGAKATESGKGKAKAKKVKGDVKPKNTGPKKTKRSDESAKAASGTRKSARSSKCKEIVAAPVLAPSPVTQLRPYQTECIDACLTNLEKGIKRQIVSLPVGSGKTVIFSHLMEKVPPPFPGATKTLILAHRQELLAQTQAHVLRNGTGMTVSVDQGVRKADMSADVIVASVPSLGRAGTTRLEKYNPKEFKAIIIDEAHHAAAESYGRILKHFGAHVPETHIFVYGCSATVRRHDGLKLGGVFDYISFHKDFITMIEDKWLCNLRVSAIQTEFDLRDVKTQRGDFVQKDLSIKCNTPVRNDIVVRSYMTYCKDRKSTVVFAVDIAHAEELTNVFRRHGFDARVLSSRTNDAERAQLLADFRARKFPVIVNCGILTEGTDIPAIDSIVMARPTKSNVLFQQMLGRGMRLYAGKDDCHVLDFVDAVQGEALVSAPTLLGLDPEAVYNTDKVIASQEDIDAIRNQEIDALEKELEATAGESEEAEVVEAFNAKVAKIKVYEYENPYQLIGDCSGAPRRVWHASNNAWVSVGPNEYVLVVKPDTFKIEKSLEDGLFRCQKRVTMNDKKSLAKGSADSERSSKRWFMSKGTMLPIEADTLEDCLRGVDTWISKHIGHKPQLIGRQAKWRKTPATESQLKFLKQLGYDHEPLDDIGGGAGIGDETLSLTEEMSIRQQQRRAKRQLTKGQAANMITRLVNGAGKRWEENKKFKIKRAKAIAKEIGVEVGPIPKFVDV</sequence>
<feature type="compositionally biased region" description="Basic and acidic residues" evidence="3">
    <location>
        <begin position="23"/>
        <end position="42"/>
    </location>
</feature>
<dbReference type="SMART" id="SM00487">
    <property type="entry name" value="DEXDc"/>
    <property type="match status" value="1"/>
</dbReference>
<feature type="transmembrane region" description="Helical" evidence="4">
    <location>
        <begin position="211"/>
        <end position="231"/>
    </location>
</feature>
<dbReference type="InterPro" id="IPR027417">
    <property type="entry name" value="P-loop_NTPase"/>
</dbReference>
<keyword evidence="2" id="KW-0067">ATP-binding</keyword>
<feature type="region of interest" description="Disordered" evidence="3">
    <location>
        <begin position="1"/>
        <end position="51"/>
    </location>
</feature>
<dbReference type="InterPro" id="IPR014001">
    <property type="entry name" value="Helicase_ATP-bd"/>
</dbReference>
<feature type="region of interest" description="Disordered" evidence="3">
    <location>
        <begin position="615"/>
        <end position="657"/>
    </location>
</feature>
<gene>
    <name evidence="7" type="ORF">KVV02_002149</name>
</gene>
<feature type="compositionally biased region" description="Acidic residues" evidence="3">
    <location>
        <begin position="632"/>
        <end position="649"/>
    </location>
</feature>
<feature type="transmembrane region" description="Helical" evidence="4">
    <location>
        <begin position="123"/>
        <end position="144"/>
    </location>
</feature>
<dbReference type="Gene3D" id="1.20.1250.20">
    <property type="entry name" value="MFS general substrate transporter like domains"/>
    <property type="match status" value="2"/>
</dbReference>
<evidence type="ECO:0000256" key="2">
    <source>
        <dbReference type="ARBA" id="ARBA00022806"/>
    </source>
</evidence>
<keyword evidence="4" id="KW-1133">Transmembrane helix</keyword>
<dbReference type="CDD" id="cd06174">
    <property type="entry name" value="MFS"/>
    <property type="match status" value="1"/>
</dbReference>
<dbReference type="GO" id="GO:0000403">
    <property type="term" value="F:Y-form DNA binding"/>
    <property type="evidence" value="ECO:0007669"/>
    <property type="project" value="TreeGrafter"/>
</dbReference>
<dbReference type="PANTHER" id="PTHR47396:SF1">
    <property type="entry name" value="ATP-DEPENDENT HELICASE IRC3-RELATED"/>
    <property type="match status" value="1"/>
</dbReference>
<feature type="transmembrane region" description="Helical" evidence="4">
    <location>
        <begin position="372"/>
        <end position="392"/>
    </location>
</feature>
<dbReference type="SUPFAM" id="SSF103473">
    <property type="entry name" value="MFS general substrate transporter"/>
    <property type="match status" value="1"/>
</dbReference>
<evidence type="ECO:0000259" key="5">
    <source>
        <dbReference type="PROSITE" id="PS51192"/>
    </source>
</evidence>
<dbReference type="GO" id="GO:0016787">
    <property type="term" value="F:hydrolase activity"/>
    <property type="evidence" value="ECO:0007669"/>
    <property type="project" value="InterPro"/>
</dbReference>
<dbReference type="GO" id="GO:0061749">
    <property type="term" value="F:forked DNA-dependent helicase activity"/>
    <property type="evidence" value="ECO:0007669"/>
    <property type="project" value="TreeGrafter"/>
</dbReference>
<dbReference type="PROSITE" id="PS51192">
    <property type="entry name" value="HELICASE_ATP_BIND_1"/>
    <property type="match status" value="1"/>
</dbReference>
<dbReference type="GO" id="GO:0005759">
    <property type="term" value="C:mitochondrial matrix"/>
    <property type="evidence" value="ECO:0007669"/>
    <property type="project" value="TreeGrafter"/>
</dbReference>
<dbReference type="SMART" id="SM00490">
    <property type="entry name" value="HELICc"/>
    <property type="match status" value="1"/>
</dbReference>
<dbReference type="EMBL" id="JAIFTL010000189">
    <property type="protein sequence ID" value="KAG9321681.1"/>
    <property type="molecule type" value="Genomic_DNA"/>
</dbReference>
<feature type="transmembrane region" description="Helical" evidence="4">
    <location>
        <begin position="243"/>
        <end position="270"/>
    </location>
</feature>
<dbReference type="SUPFAM" id="SSF52540">
    <property type="entry name" value="P-loop containing nucleoside triphosphate hydrolases"/>
    <property type="match status" value="1"/>
</dbReference>
<accession>A0A9P8CWY6</accession>
<dbReference type="GO" id="GO:0036121">
    <property type="term" value="F:double-stranded DNA helicase activity"/>
    <property type="evidence" value="ECO:0007669"/>
    <property type="project" value="TreeGrafter"/>
</dbReference>
<dbReference type="GO" id="GO:0070125">
    <property type="term" value="P:mitochondrial translational elongation"/>
    <property type="evidence" value="ECO:0007669"/>
    <property type="project" value="TreeGrafter"/>
</dbReference>
<comment type="subcellular location">
    <subcellularLocation>
        <location evidence="1">Membrane</location>
        <topology evidence="1">Multi-pass membrane protein</topology>
    </subcellularLocation>
</comment>
<dbReference type="InterPro" id="IPR001650">
    <property type="entry name" value="Helicase_C-like"/>
</dbReference>
<dbReference type="GO" id="GO:0032042">
    <property type="term" value="P:mitochondrial DNA metabolic process"/>
    <property type="evidence" value="ECO:0007669"/>
    <property type="project" value="TreeGrafter"/>
</dbReference>
<name>A0A9P8CWY6_MORAP</name>
<feature type="region of interest" description="Disordered" evidence="3">
    <location>
        <begin position="732"/>
        <end position="802"/>
    </location>
</feature>
<keyword evidence="4" id="KW-0472">Membrane</keyword>
<dbReference type="Pfam" id="PF04851">
    <property type="entry name" value="ResIII"/>
    <property type="match status" value="1"/>
</dbReference>
<feature type="transmembrane region" description="Helical" evidence="4">
    <location>
        <begin position="341"/>
        <end position="360"/>
    </location>
</feature>
<dbReference type="GO" id="GO:0022857">
    <property type="term" value="F:transmembrane transporter activity"/>
    <property type="evidence" value="ECO:0007669"/>
    <property type="project" value="InterPro"/>
</dbReference>
<evidence type="ECO:0000256" key="4">
    <source>
        <dbReference type="SAM" id="Phobius"/>
    </source>
</evidence>
<feature type="domain" description="Helicase ATP-binding" evidence="5">
    <location>
        <begin position="835"/>
        <end position="999"/>
    </location>
</feature>
<keyword evidence="2" id="KW-0347">Helicase</keyword>
<feature type="transmembrane region" description="Helical" evidence="4">
    <location>
        <begin position="404"/>
        <end position="425"/>
    </location>
</feature>
<dbReference type="InterPro" id="IPR006935">
    <property type="entry name" value="Helicase/UvrB_N"/>
</dbReference>
<feature type="transmembrane region" description="Helical" evidence="4">
    <location>
        <begin position="182"/>
        <end position="204"/>
    </location>
</feature>
<dbReference type="GO" id="GO:0016020">
    <property type="term" value="C:membrane"/>
    <property type="evidence" value="ECO:0007669"/>
    <property type="project" value="UniProtKB-SubCell"/>
</dbReference>
<dbReference type="PROSITE" id="PS51194">
    <property type="entry name" value="HELICASE_CTER"/>
    <property type="match status" value="1"/>
</dbReference>
<dbReference type="InterPro" id="IPR011701">
    <property type="entry name" value="MFS"/>
</dbReference>
<dbReference type="GO" id="GO:0005524">
    <property type="term" value="F:ATP binding"/>
    <property type="evidence" value="ECO:0007669"/>
    <property type="project" value="InterPro"/>
</dbReference>
<dbReference type="InterPro" id="IPR050742">
    <property type="entry name" value="Helicase_Restrict-Modif_Enz"/>
</dbReference>
<keyword evidence="2" id="KW-0378">Hydrolase</keyword>
<evidence type="ECO:0000256" key="1">
    <source>
        <dbReference type="ARBA" id="ARBA00004141"/>
    </source>
</evidence>
<dbReference type="PANTHER" id="PTHR47396">
    <property type="entry name" value="TYPE I RESTRICTION ENZYME ECOKI R PROTEIN"/>
    <property type="match status" value="1"/>
</dbReference>
<dbReference type="Gene3D" id="3.40.50.300">
    <property type="entry name" value="P-loop containing nucleotide triphosphate hydrolases"/>
    <property type="match status" value="2"/>
</dbReference>
<feature type="domain" description="Helicase C-terminal" evidence="6">
    <location>
        <begin position="1053"/>
        <end position="1232"/>
    </location>
</feature>
<evidence type="ECO:0000256" key="3">
    <source>
        <dbReference type="SAM" id="MobiDB-lite"/>
    </source>
</evidence>
<organism evidence="7 8">
    <name type="scientific">Mortierella alpina</name>
    <name type="common">Oleaginous fungus</name>
    <name type="synonym">Mortierella renispora</name>
    <dbReference type="NCBI Taxonomy" id="64518"/>
    <lineage>
        <taxon>Eukaryota</taxon>
        <taxon>Fungi</taxon>
        <taxon>Fungi incertae sedis</taxon>
        <taxon>Mucoromycota</taxon>
        <taxon>Mortierellomycotina</taxon>
        <taxon>Mortierellomycetes</taxon>
        <taxon>Mortierellales</taxon>
        <taxon>Mortierellaceae</taxon>
        <taxon>Mortierella</taxon>
    </lineage>
</organism>
<dbReference type="Pfam" id="PF00271">
    <property type="entry name" value="Helicase_C"/>
    <property type="match status" value="1"/>
</dbReference>
<protein>
    <submittedName>
        <fullName evidence="7">Uncharacterized protein</fullName>
    </submittedName>
</protein>
<evidence type="ECO:0000313" key="8">
    <source>
        <dbReference type="Proteomes" id="UP000717515"/>
    </source>
</evidence>